<feature type="non-terminal residue" evidence="1">
    <location>
        <position position="1"/>
    </location>
</feature>
<evidence type="ECO:0000313" key="1">
    <source>
        <dbReference type="EMBL" id="SVD13181.1"/>
    </source>
</evidence>
<gene>
    <name evidence="1" type="ORF">METZ01_LOCUS366035</name>
</gene>
<name>A0A382SW84_9ZZZZ</name>
<feature type="non-terminal residue" evidence="1">
    <location>
        <position position="308"/>
    </location>
</feature>
<accession>A0A382SW84</accession>
<protein>
    <submittedName>
        <fullName evidence="1">Uncharacterized protein</fullName>
    </submittedName>
</protein>
<reference evidence="1" key="1">
    <citation type="submission" date="2018-05" db="EMBL/GenBank/DDBJ databases">
        <authorList>
            <person name="Lanie J.A."/>
            <person name="Ng W.-L."/>
            <person name="Kazmierczak K.M."/>
            <person name="Andrzejewski T.M."/>
            <person name="Davidsen T.M."/>
            <person name="Wayne K.J."/>
            <person name="Tettelin H."/>
            <person name="Glass J.I."/>
            <person name="Rusch D."/>
            <person name="Podicherti R."/>
            <person name="Tsui H.-C.T."/>
            <person name="Winkler M.E."/>
        </authorList>
    </citation>
    <scope>NUCLEOTIDE SEQUENCE</scope>
</reference>
<organism evidence="1">
    <name type="scientific">marine metagenome</name>
    <dbReference type="NCBI Taxonomy" id="408172"/>
    <lineage>
        <taxon>unclassified sequences</taxon>
        <taxon>metagenomes</taxon>
        <taxon>ecological metagenomes</taxon>
    </lineage>
</organism>
<dbReference type="AlphaFoldDB" id="A0A382SW84"/>
<dbReference type="EMBL" id="UINC01131458">
    <property type="protein sequence ID" value="SVD13181.1"/>
    <property type="molecule type" value="Genomic_DNA"/>
</dbReference>
<proteinExistence type="predicted"/>
<sequence length="308" mass="35513">FPFKENIGFTEDQIQLIVQCLEGVQTFESAIKLAVSPEINSVGISNRFLRTGGFKTILIPWDSSSEEIIAFLSGQASKEEQEHFLEKILTLKNQINKKFRIFSLYCSQRISNKQCMSGYRSMALIDTVQNMKPVRWQEIILDDRQGLGKDSHSFRIKYDSSSEEIFKVLQKDPQKVWIPRKKMYESIKLKYKQVFEKQLKIGKYFCSVELTEINCLRGLATLSEASKNQDMRMKPWGTVSIEKYNTFIKDDFDVSIRFDLPTEELVAYFSSKENKAKATENAVLAEKLKQRTLNNSSGLRAVCDLEGM</sequence>